<protein>
    <submittedName>
        <fullName evidence="1">Terminase small subunit protein</fullName>
    </submittedName>
</protein>
<proteinExistence type="predicted"/>
<organism evidence="1 2">
    <name type="scientific">Alteromonas australica</name>
    <dbReference type="NCBI Taxonomy" id="589873"/>
    <lineage>
        <taxon>Bacteria</taxon>
        <taxon>Pseudomonadati</taxon>
        <taxon>Pseudomonadota</taxon>
        <taxon>Gammaproteobacteria</taxon>
        <taxon>Alteromonadales</taxon>
        <taxon>Alteromonadaceae</taxon>
        <taxon>Alteromonas/Salinimonas group</taxon>
        <taxon>Alteromonas</taxon>
    </lineage>
</organism>
<evidence type="ECO:0000313" key="2">
    <source>
        <dbReference type="Proteomes" id="UP000263517"/>
    </source>
</evidence>
<dbReference type="Proteomes" id="UP000263517">
    <property type="component" value="Unassembled WGS sequence"/>
</dbReference>
<dbReference type="InterPro" id="IPR048683">
    <property type="entry name" value="Sf6_terminase"/>
</dbReference>
<comment type="caution">
    <text evidence="1">The sequence shown here is derived from an EMBL/GenBank/DDBJ whole genome shotgun (WGS) entry which is preliminary data.</text>
</comment>
<feature type="non-terminal residue" evidence="1">
    <location>
        <position position="46"/>
    </location>
</feature>
<dbReference type="Pfam" id="PF20901">
    <property type="entry name" value="Sf6_terminase"/>
    <property type="match status" value="1"/>
</dbReference>
<accession>A0A350NZJ0</accession>
<dbReference type="Gene3D" id="1.10.10.60">
    <property type="entry name" value="Homeodomain-like"/>
    <property type="match status" value="1"/>
</dbReference>
<name>A0A350NZJ0_9ALTE</name>
<dbReference type="AlphaFoldDB" id="A0A350NZJ0"/>
<gene>
    <name evidence="1" type="ORF">DCW74_01835</name>
</gene>
<sequence>MAKRPRVSVKQFDQICEELADGNTLEKICRSENLPSWRTVLRHVQE</sequence>
<dbReference type="EMBL" id="DNAN01000064">
    <property type="protein sequence ID" value="HAW74457.1"/>
    <property type="molecule type" value="Genomic_DNA"/>
</dbReference>
<evidence type="ECO:0000313" key="1">
    <source>
        <dbReference type="EMBL" id="HAW74457.1"/>
    </source>
</evidence>
<reference evidence="1 2" key="1">
    <citation type="journal article" date="2018" name="Nat. Biotechnol.">
        <title>A standardized bacterial taxonomy based on genome phylogeny substantially revises the tree of life.</title>
        <authorList>
            <person name="Parks D.H."/>
            <person name="Chuvochina M."/>
            <person name="Waite D.W."/>
            <person name="Rinke C."/>
            <person name="Skarshewski A."/>
            <person name="Chaumeil P.A."/>
            <person name="Hugenholtz P."/>
        </authorList>
    </citation>
    <scope>NUCLEOTIDE SEQUENCE [LARGE SCALE GENOMIC DNA]</scope>
    <source>
        <strain evidence="1">UBA11978</strain>
    </source>
</reference>